<feature type="compositionally biased region" description="Basic and acidic residues" evidence="1">
    <location>
        <begin position="167"/>
        <end position="186"/>
    </location>
</feature>
<dbReference type="GeneID" id="17259713"/>
<name>A0A0D3IQK1_EMIH1</name>
<dbReference type="AlphaFoldDB" id="A0A0D3IQK1"/>
<proteinExistence type="predicted"/>
<accession>A0A0D3IQK1</accession>
<dbReference type="PaxDb" id="2903-EOD13536"/>
<feature type="region of interest" description="Disordered" evidence="1">
    <location>
        <begin position="116"/>
        <end position="140"/>
    </location>
</feature>
<sequence length="277" mass="28835">MGEEAGEAAVQGQAAGDVLWFANPSAGAATASAPVDAGIPTLPMKRKSPPPEEPEAAVQPLMHVQMGGPPPTAAPVIEAAPVVQMAVAPATEAAPVVQAAAGPVAAVAAAVAAAAVSAGPPVRRPRGRAPNDESGRPKVWNPNLACWVEDTGELPAAVPGSGTSAAEAEKQRKNAERQRERRERGDWNPQDEQCCPKYAKNTLKSSRIKGDPMLAGMLENHKAVPATPFWRMLCSNDYHTTRREITNFRSRQQQKAKKAAAAGLAAAGPLMALPYAG</sequence>
<keyword evidence="3" id="KW-1185">Reference proteome</keyword>
<organism evidence="2 3">
    <name type="scientific">Emiliania huxleyi (strain CCMP1516)</name>
    <dbReference type="NCBI Taxonomy" id="280463"/>
    <lineage>
        <taxon>Eukaryota</taxon>
        <taxon>Haptista</taxon>
        <taxon>Haptophyta</taxon>
        <taxon>Prymnesiophyceae</taxon>
        <taxon>Isochrysidales</taxon>
        <taxon>Noelaerhabdaceae</taxon>
        <taxon>Emiliania</taxon>
    </lineage>
</organism>
<evidence type="ECO:0000313" key="3">
    <source>
        <dbReference type="Proteomes" id="UP000013827"/>
    </source>
</evidence>
<reference evidence="2" key="2">
    <citation type="submission" date="2024-10" db="UniProtKB">
        <authorList>
            <consortium name="EnsemblProtists"/>
        </authorList>
    </citation>
    <scope>IDENTIFICATION</scope>
</reference>
<dbReference type="Proteomes" id="UP000013827">
    <property type="component" value="Unassembled WGS sequence"/>
</dbReference>
<dbReference type="RefSeq" id="XP_005765965.1">
    <property type="nucleotide sequence ID" value="XM_005765908.1"/>
</dbReference>
<dbReference type="KEGG" id="ehx:EMIHUDRAFT_437110"/>
<feature type="region of interest" description="Disordered" evidence="1">
    <location>
        <begin position="30"/>
        <end position="56"/>
    </location>
</feature>
<dbReference type="EnsemblProtists" id="EOD13536">
    <property type="protein sequence ID" value="EOD13536"/>
    <property type="gene ID" value="EMIHUDRAFT_437110"/>
</dbReference>
<evidence type="ECO:0000313" key="2">
    <source>
        <dbReference type="EnsemblProtists" id="EOD13536"/>
    </source>
</evidence>
<feature type="region of interest" description="Disordered" evidence="1">
    <location>
        <begin position="154"/>
        <end position="194"/>
    </location>
</feature>
<protein>
    <submittedName>
        <fullName evidence="2">Uncharacterized protein</fullName>
    </submittedName>
</protein>
<dbReference type="HOGENOM" id="CLU_1006235_0_0_1"/>
<evidence type="ECO:0000256" key="1">
    <source>
        <dbReference type="SAM" id="MobiDB-lite"/>
    </source>
</evidence>
<reference evidence="3" key="1">
    <citation type="journal article" date="2013" name="Nature">
        <title>Pan genome of the phytoplankton Emiliania underpins its global distribution.</title>
        <authorList>
            <person name="Read B.A."/>
            <person name="Kegel J."/>
            <person name="Klute M.J."/>
            <person name="Kuo A."/>
            <person name="Lefebvre S.C."/>
            <person name="Maumus F."/>
            <person name="Mayer C."/>
            <person name="Miller J."/>
            <person name="Monier A."/>
            <person name="Salamov A."/>
            <person name="Young J."/>
            <person name="Aguilar M."/>
            <person name="Claverie J.M."/>
            <person name="Frickenhaus S."/>
            <person name="Gonzalez K."/>
            <person name="Herman E.K."/>
            <person name="Lin Y.C."/>
            <person name="Napier J."/>
            <person name="Ogata H."/>
            <person name="Sarno A.F."/>
            <person name="Shmutz J."/>
            <person name="Schroeder D."/>
            <person name="de Vargas C."/>
            <person name="Verret F."/>
            <person name="von Dassow P."/>
            <person name="Valentin K."/>
            <person name="Van de Peer Y."/>
            <person name="Wheeler G."/>
            <person name="Dacks J.B."/>
            <person name="Delwiche C.F."/>
            <person name="Dyhrman S.T."/>
            <person name="Glockner G."/>
            <person name="John U."/>
            <person name="Richards T."/>
            <person name="Worden A.Z."/>
            <person name="Zhang X."/>
            <person name="Grigoriev I.V."/>
            <person name="Allen A.E."/>
            <person name="Bidle K."/>
            <person name="Borodovsky M."/>
            <person name="Bowler C."/>
            <person name="Brownlee C."/>
            <person name="Cock J.M."/>
            <person name="Elias M."/>
            <person name="Gladyshev V.N."/>
            <person name="Groth M."/>
            <person name="Guda C."/>
            <person name="Hadaegh A."/>
            <person name="Iglesias-Rodriguez M.D."/>
            <person name="Jenkins J."/>
            <person name="Jones B.M."/>
            <person name="Lawson T."/>
            <person name="Leese F."/>
            <person name="Lindquist E."/>
            <person name="Lobanov A."/>
            <person name="Lomsadze A."/>
            <person name="Malik S.B."/>
            <person name="Marsh M.E."/>
            <person name="Mackinder L."/>
            <person name="Mock T."/>
            <person name="Mueller-Roeber B."/>
            <person name="Pagarete A."/>
            <person name="Parker M."/>
            <person name="Probert I."/>
            <person name="Quesneville H."/>
            <person name="Raines C."/>
            <person name="Rensing S.A."/>
            <person name="Riano-Pachon D.M."/>
            <person name="Richier S."/>
            <person name="Rokitta S."/>
            <person name="Shiraiwa Y."/>
            <person name="Soanes D.M."/>
            <person name="van der Giezen M."/>
            <person name="Wahlund T.M."/>
            <person name="Williams B."/>
            <person name="Wilson W."/>
            <person name="Wolfe G."/>
            <person name="Wurch L.L."/>
        </authorList>
    </citation>
    <scope>NUCLEOTIDE SEQUENCE</scope>
</reference>